<evidence type="ECO:0008006" key="4">
    <source>
        <dbReference type="Google" id="ProtNLM"/>
    </source>
</evidence>
<evidence type="ECO:0000313" key="2">
    <source>
        <dbReference type="EMBL" id="PPL15242.1"/>
    </source>
</evidence>
<feature type="transmembrane region" description="Helical" evidence="1">
    <location>
        <begin position="180"/>
        <end position="205"/>
    </location>
</feature>
<gene>
    <name evidence="2" type="ORF">UN63_13325</name>
</gene>
<accession>A0A2P5TJN7</accession>
<feature type="transmembrane region" description="Helical" evidence="1">
    <location>
        <begin position="33"/>
        <end position="58"/>
    </location>
</feature>
<dbReference type="Proteomes" id="UP000242231">
    <property type="component" value="Unassembled WGS sequence"/>
</dbReference>
<dbReference type="EMBL" id="MPZM01000036">
    <property type="protein sequence ID" value="PPL15242.1"/>
    <property type="molecule type" value="Genomic_DNA"/>
</dbReference>
<comment type="caution">
    <text evidence="2">The sequence shown here is derived from an EMBL/GenBank/DDBJ whole genome shotgun (WGS) entry which is preliminary data.</text>
</comment>
<organism evidence="2 3">
    <name type="scientific">Oceanisphaera arctica</name>
    <dbReference type="NCBI Taxonomy" id="641510"/>
    <lineage>
        <taxon>Bacteria</taxon>
        <taxon>Pseudomonadati</taxon>
        <taxon>Pseudomonadota</taxon>
        <taxon>Gammaproteobacteria</taxon>
        <taxon>Aeromonadales</taxon>
        <taxon>Aeromonadaceae</taxon>
        <taxon>Oceanisphaera</taxon>
    </lineage>
</organism>
<evidence type="ECO:0000313" key="3">
    <source>
        <dbReference type="Proteomes" id="UP000242231"/>
    </source>
</evidence>
<protein>
    <recommendedName>
        <fullName evidence="4">Membrane protein YkvI</fullName>
    </recommendedName>
</protein>
<dbReference type="RefSeq" id="WP_104487330.1">
    <property type="nucleotide sequence ID" value="NZ_BMYB01000026.1"/>
</dbReference>
<keyword evidence="1" id="KW-0472">Membrane</keyword>
<dbReference type="OrthoDB" id="9809338at2"/>
<feature type="transmembrane region" description="Helical" evidence="1">
    <location>
        <begin position="112"/>
        <end position="131"/>
    </location>
</feature>
<dbReference type="InterPro" id="IPR038728">
    <property type="entry name" value="YkvI-like"/>
</dbReference>
<keyword evidence="1" id="KW-0812">Transmembrane</keyword>
<dbReference type="PANTHER" id="PTHR37814">
    <property type="entry name" value="CONSERVED MEMBRANE PROTEIN"/>
    <property type="match status" value="1"/>
</dbReference>
<sequence>MWNILKIASAFIGIIVGAGFASGQEVLQYFTSFGYLGTAAAVVATALFAYLGMMLTLLGSRTRTRSHKTVVYQISGRYIGVIVDYVIIFTLFGVGVVMIAGAGSTLNQQFGLAPFVGSVLMTLMMGATLMLNVQRVVALIGSITPFLVLALVLICIYSLATMDRSFAELAPIAESVESTLPHWLVSAVNYVSFNIAVGAAMSLVMGGAEKNENIAKWGGLFGGLGVGVLIMISHLAMFSQIDNIAGYALPLLKIIDGISPWLAKGMAFVLFGMIFSTGASMFYAFVARFVEMRTPAATRFSLITLAVGFVASFAGFTQLVAFFYPLIGYLGLFLVGALIFASFKLKRDARQPGMAQAVRSTD</sequence>
<name>A0A2P5TJN7_9GAMM</name>
<reference evidence="3" key="1">
    <citation type="submission" date="2016-11" db="EMBL/GenBank/DDBJ databases">
        <authorList>
            <person name="Sisinthy S."/>
            <person name="Ara S."/>
            <person name="Gundlapally S.R."/>
        </authorList>
    </citation>
    <scope>NUCLEOTIDE SEQUENCE [LARGE SCALE GENOMIC DNA]</scope>
    <source>
        <strain evidence="3">V1-41</strain>
    </source>
</reference>
<dbReference type="AlphaFoldDB" id="A0A2P5TJN7"/>
<keyword evidence="1" id="KW-1133">Transmembrane helix</keyword>
<feature type="transmembrane region" description="Helical" evidence="1">
    <location>
        <begin position="261"/>
        <end position="285"/>
    </location>
</feature>
<feature type="transmembrane region" description="Helical" evidence="1">
    <location>
        <begin position="297"/>
        <end position="316"/>
    </location>
</feature>
<proteinExistence type="predicted"/>
<feature type="transmembrane region" description="Helical" evidence="1">
    <location>
        <begin position="322"/>
        <end position="343"/>
    </location>
</feature>
<dbReference type="PANTHER" id="PTHR37814:SF1">
    <property type="entry name" value="MEMBRANE PROTEIN"/>
    <property type="match status" value="1"/>
</dbReference>
<feature type="transmembrane region" description="Helical" evidence="1">
    <location>
        <begin position="138"/>
        <end position="160"/>
    </location>
</feature>
<feature type="transmembrane region" description="Helical" evidence="1">
    <location>
        <begin position="78"/>
        <end position="100"/>
    </location>
</feature>
<keyword evidence="3" id="KW-1185">Reference proteome</keyword>
<evidence type="ECO:0000256" key="1">
    <source>
        <dbReference type="SAM" id="Phobius"/>
    </source>
</evidence>
<feature type="transmembrane region" description="Helical" evidence="1">
    <location>
        <begin position="217"/>
        <end position="241"/>
    </location>
</feature>